<dbReference type="Proteomes" id="UP000295627">
    <property type="component" value="Unassembled WGS sequence"/>
</dbReference>
<feature type="transmembrane region" description="Helical" evidence="1">
    <location>
        <begin position="58"/>
        <end position="76"/>
    </location>
</feature>
<dbReference type="EMBL" id="RXLR01000014">
    <property type="protein sequence ID" value="TDH21770.1"/>
    <property type="molecule type" value="Genomic_DNA"/>
</dbReference>
<keyword evidence="1" id="KW-1133">Transmembrane helix</keyword>
<sequence>MRAPDPEFYAALTAIVTGGICVLAEPRESTVQKWLYWAVAPVVAIICMSLAFKNVLAGLGLGVFVVLFIVMGYFRYKL</sequence>
<gene>
    <name evidence="2" type="ORF">EJ571_07245</name>
</gene>
<comment type="caution">
    <text evidence="2">The sequence shown here is derived from an EMBL/GenBank/DDBJ whole genome shotgun (WGS) entry which is preliminary data.</text>
</comment>
<proteinExistence type="predicted"/>
<feature type="transmembrane region" description="Helical" evidence="1">
    <location>
        <begin position="35"/>
        <end position="52"/>
    </location>
</feature>
<feature type="transmembrane region" description="Helical" evidence="1">
    <location>
        <begin position="6"/>
        <end position="23"/>
    </location>
</feature>
<protein>
    <submittedName>
        <fullName evidence="2">Uncharacterized protein</fullName>
    </submittedName>
</protein>
<reference evidence="2 3" key="1">
    <citation type="journal article" date="2019" name="Sci. Rep.">
        <title>Extended insight into the Mycobacterium chelonae-abscessus complex through whole genome sequencing of Mycobacterium salmoniphilum outbreak and Mycobacterium salmoniphilum-like strains.</title>
        <authorList>
            <person name="Behra P.R.K."/>
            <person name="Das S."/>
            <person name="Pettersson B.M.F."/>
            <person name="Shirreff L."/>
            <person name="DuCote T."/>
            <person name="Jacobsson K.G."/>
            <person name="Ennis D.G."/>
            <person name="Kirsebom L.A."/>
        </authorList>
    </citation>
    <scope>NUCLEOTIDE SEQUENCE [LARGE SCALE GENOMIC DNA]</scope>
    <source>
        <strain evidence="2 3">DSM 45524</strain>
    </source>
</reference>
<name>A0A4R5PBM0_9MYCO</name>
<evidence type="ECO:0000313" key="3">
    <source>
        <dbReference type="Proteomes" id="UP000295627"/>
    </source>
</evidence>
<dbReference type="RefSeq" id="WP_078333057.1">
    <property type="nucleotide sequence ID" value="NZ_MAFQ01000003.1"/>
</dbReference>
<keyword evidence="1" id="KW-0472">Membrane</keyword>
<evidence type="ECO:0000313" key="2">
    <source>
        <dbReference type="EMBL" id="TDH21770.1"/>
    </source>
</evidence>
<dbReference type="AlphaFoldDB" id="A0A4R5PBM0"/>
<organism evidence="2 3">
    <name type="scientific">Mycobacteroides franklinii</name>
    <dbReference type="NCBI Taxonomy" id="948102"/>
    <lineage>
        <taxon>Bacteria</taxon>
        <taxon>Bacillati</taxon>
        <taxon>Actinomycetota</taxon>
        <taxon>Actinomycetes</taxon>
        <taxon>Mycobacteriales</taxon>
        <taxon>Mycobacteriaceae</taxon>
        <taxon>Mycobacteroides</taxon>
    </lineage>
</organism>
<keyword evidence="1" id="KW-0812">Transmembrane</keyword>
<evidence type="ECO:0000256" key="1">
    <source>
        <dbReference type="SAM" id="Phobius"/>
    </source>
</evidence>
<accession>A0A4R5PBM0</accession>